<protein>
    <recommendedName>
        <fullName evidence="4">Glycosyltransferase 2-like domain-containing protein</fullName>
    </recommendedName>
</protein>
<dbReference type="SUPFAM" id="SSF53448">
    <property type="entry name" value="Nucleotide-diphospho-sugar transferases"/>
    <property type="match status" value="1"/>
</dbReference>
<organism evidence="2 3">
    <name type="scientific">Paenibacillus plantiphilus</name>
    <dbReference type="NCBI Taxonomy" id="2905650"/>
    <lineage>
        <taxon>Bacteria</taxon>
        <taxon>Bacillati</taxon>
        <taxon>Bacillota</taxon>
        <taxon>Bacilli</taxon>
        <taxon>Bacillales</taxon>
        <taxon>Paenibacillaceae</taxon>
        <taxon>Paenibacillus</taxon>
    </lineage>
</organism>
<evidence type="ECO:0000256" key="1">
    <source>
        <dbReference type="SAM" id="MobiDB-lite"/>
    </source>
</evidence>
<sequence>MRGSIAMTSGFQSKGLRRRSRSMSLSRQNKSAGSPLSERLRKTADVAHSSRLHKSAQVARSSRLHKSAQVARSSRLHKSAQVAYSSRLRKSVQVAHTPRLRRAYAEGRLAAACFGGGNAPADSKRLQLLLNESWTRCSKYRGGTRLTDSMLREGQSFSEGFMDALHAPRQVWLPVPLLKSASAVVLACGGMIAADVLQELVRLPLQEIIVVADGWDASTLVMARSHPGVTIVHISQEIGDDAGRSLGAKLNGSEIMLFVDGRRRIGAEYLAHYLNAIDGGADIALNDVTGRLGSFRQWDDLSRVRAFMNWSLGRPDLGANSVTALPHAWSHESLKAIGTSALAVPALAQQAAIGHKLRFVACPCDRSNPIEAAAADAVGDHFEALQAAMQQQGNRLDLPDRVRRRSIAGGGWQ</sequence>
<feature type="region of interest" description="Disordered" evidence="1">
    <location>
        <begin position="1"/>
        <end position="82"/>
    </location>
</feature>
<reference evidence="2" key="1">
    <citation type="submission" date="2022-01" db="EMBL/GenBank/DDBJ databases">
        <authorList>
            <person name="Criscuolo A."/>
        </authorList>
    </citation>
    <scope>NUCLEOTIDE SEQUENCE</scope>
    <source>
        <strain evidence="2">CIP111893</strain>
    </source>
</reference>
<evidence type="ECO:0008006" key="4">
    <source>
        <dbReference type="Google" id="ProtNLM"/>
    </source>
</evidence>
<evidence type="ECO:0000313" key="2">
    <source>
        <dbReference type="EMBL" id="CAH1206184.1"/>
    </source>
</evidence>
<name>A0ABM9CA06_9BACL</name>
<proteinExistence type="predicted"/>
<dbReference type="InterPro" id="IPR029044">
    <property type="entry name" value="Nucleotide-diphossugar_trans"/>
</dbReference>
<dbReference type="Proteomes" id="UP000838686">
    <property type="component" value="Unassembled WGS sequence"/>
</dbReference>
<keyword evidence="3" id="KW-1185">Reference proteome</keyword>
<dbReference type="EMBL" id="CAKMMF010000012">
    <property type="protein sequence ID" value="CAH1206184.1"/>
    <property type="molecule type" value="Genomic_DNA"/>
</dbReference>
<accession>A0ABM9CA06</accession>
<comment type="caution">
    <text evidence="2">The sequence shown here is derived from an EMBL/GenBank/DDBJ whole genome shotgun (WGS) entry which is preliminary data.</text>
</comment>
<evidence type="ECO:0000313" key="3">
    <source>
        <dbReference type="Proteomes" id="UP000838686"/>
    </source>
</evidence>
<feature type="compositionally biased region" description="Polar residues" evidence="1">
    <location>
        <begin position="1"/>
        <end position="12"/>
    </location>
</feature>
<gene>
    <name evidence="2" type="ORF">PAECIP111893_02455</name>
</gene>